<gene>
    <name evidence="2" type="ORF">C0216_17585</name>
</gene>
<name>A0A344U297_9ACTN</name>
<protein>
    <submittedName>
        <fullName evidence="2">Uncharacterized protein</fullName>
    </submittedName>
</protein>
<proteinExistence type="predicted"/>
<dbReference type="OrthoDB" id="4085135at2"/>
<dbReference type="AlphaFoldDB" id="A0A344U297"/>
<dbReference type="KEGG" id="sgz:C0216_17585"/>
<keyword evidence="3" id="KW-1185">Reference proteome</keyword>
<accession>A0A344U297</accession>
<evidence type="ECO:0000313" key="3">
    <source>
        <dbReference type="Proteomes" id="UP000252004"/>
    </source>
</evidence>
<dbReference type="EMBL" id="CP030862">
    <property type="protein sequence ID" value="AXE25018.1"/>
    <property type="molecule type" value="Genomic_DNA"/>
</dbReference>
<evidence type="ECO:0000313" key="2">
    <source>
        <dbReference type="EMBL" id="AXE25018.1"/>
    </source>
</evidence>
<reference evidence="2 3" key="1">
    <citation type="submission" date="2018-01" db="EMBL/GenBank/DDBJ databases">
        <title>Draft genome Sequence of streptomyces globosus LZH-48.</title>
        <authorList>
            <person name="Ran K."/>
            <person name="Li Z."/>
            <person name="Wei S."/>
            <person name="Dong R."/>
        </authorList>
    </citation>
    <scope>NUCLEOTIDE SEQUENCE [LARGE SCALE GENOMIC DNA]</scope>
    <source>
        <strain evidence="2 3">LZH-48</strain>
    </source>
</reference>
<dbReference type="RefSeq" id="WP_114056206.1">
    <property type="nucleotide sequence ID" value="NZ_CP030862.1"/>
</dbReference>
<dbReference type="Proteomes" id="UP000252004">
    <property type="component" value="Chromosome"/>
</dbReference>
<evidence type="ECO:0000256" key="1">
    <source>
        <dbReference type="SAM" id="MobiDB-lite"/>
    </source>
</evidence>
<feature type="region of interest" description="Disordered" evidence="1">
    <location>
        <begin position="1"/>
        <end position="22"/>
    </location>
</feature>
<organism evidence="2 3">
    <name type="scientific">Streptomyces globosus</name>
    <dbReference type="NCBI Taxonomy" id="68209"/>
    <lineage>
        <taxon>Bacteria</taxon>
        <taxon>Bacillati</taxon>
        <taxon>Actinomycetota</taxon>
        <taxon>Actinomycetes</taxon>
        <taxon>Kitasatosporales</taxon>
        <taxon>Streptomycetaceae</taxon>
        <taxon>Streptomyces</taxon>
    </lineage>
</organism>
<sequence length="257" mass="26542">MTSDNEEPGRTTPPAWPGFRSAPDWGVAPGQRLVFPGPVPAALRALGDPVRAVDWPSRPAFRSSRLALVDTLCHWQTVRVLAYVRALAAGGADTGLLEDLRVVPGPETAAHPDAHALVGRLEAAALRLPPLLLDAVVRDAGRFVAHNRFSAPVVAAALAAESRPADTEEAAARAGVLTGYWYETPALRGGLALAGSANGFVSSWLWWSASFTYGDPAGGIGITTDPPSPFPTAPALPAWAAPLLAAAAAEPTDGAGA</sequence>